<dbReference type="PANTHER" id="PTHR43691">
    <property type="entry name" value="URIDINE PHOSPHORYLASE"/>
    <property type="match status" value="1"/>
</dbReference>
<comment type="similarity">
    <text evidence="1">Belongs to the PNP/UDP phosphorylase family.</text>
</comment>
<dbReference type="NCBIfam" id="NF004489">
    <property type="entry name" value="PRK05819.1"/>
    <property type="match status" value="1"/>
</dbReference>
<dbReference type="GO" id="GO:0004731">
    <property type="term" value="F:purine-nucleoside phosphorylase activity"/>
    <property type="evidence" value="ECO:0007669"/>
    <property type="project" value="InterPro"/>
</dbReference>
<protein>
    <recommendedName>
        <fullName evidence="3">Uridine phosphorylase</fullName>
        <ecNumber evidence="2">2.4.2.3</ecNumber>
    </recommendedName>
</protein>
<dbReference type="InterPro" id="IPR004402">
    <property type="entry name" value="DeoD-type"/>
</dbReference>
<keyword evidence="9" id="KW-1185">Reference proteome</keyword>
<dbReference type="GO" id="GO:0005829">
    <property type="term" value="C:cytosol"/>
    <property type="evidence" value="ECO:0007669"/>
    <property type="project" value="TreeGrafter"/>
</dbReference>
<name>F4LJM6_TREBD</name>
<evidence type="ECO:0000313" key="8">
    <source>
        <dbReference type="EMBL" id="AEE17406.1"/>
    </source>
</evidence>
<dbReference type="GO" id="GO:0006218">
    <property type="term" value="P:uridine catabolic process"/>
    <property type="evidence" value="ECO:0007669"/>
    <property type="project" value="TreeGrafter"/>
</dbReference>
<evidence type="ECO:0000259" key="7">
    <source>
        <dbReference type="Pfam" id="PF01048"/>
    </source>
</evidence>
<evidence type="ECO:0000256" key="4">
    <source>
        <dbReference type="ARBA" id="ARBA00022676"/>
    </source>
</evidence>
<organism evidence="8 9">
    <name type="scientific">Treponema brennaborense (strain DSM 12168 / CIP 105900 / DD5/3)</name>
    <dbReference type="NCBI Taxonomy" id="906968"/>
    <lineage>
        <taxon>Bacteria</taxon>
        <taxon>Pseudomonadati</taxon>
        <taxon>Spirochaetota</taxon>
        <taxon>Spirochaetia</taxon>
        <taxon>Spirochaetales</taxon>
        <taxon>Treponemataceae</taxon>
        <taxon>Treponema</taxon>
    </lineage>
</organism>
<gene>
    <name evidence="8" type="ordered locus">Trebr_1990</name>
</gene>
<dbReference type="AlphaFoldDB" id="F4LJM6"/>
<dbReference type="Proteomes" id="UP000006546">
    <property type="component" value="Chromosome"/>
</dbReference>
<dbReference type="STRING" id="906968.Trebr_1990"/>
<dbReference type="PANTHER" id="PTHR43691:SF11">
    <property type="entry name" value="FI09636P-RELATED"/>
    <property type="match status" value="1"/>
</dbReference>
<evidence type="ECO:0000256" key="1">
    <source>
        <dbReference type="ARBA" id="ARBA00010456"/>
    </source>
</evidence>
<dbReference type="Gene3D" id="3.40.50.1580">
    <property type="entry name" value="Nucleoside phosphorylase domain"/>
    <property type="match status" value="1"/>
</dbReference>
<dbReference type="HOGENOM" id="CLU_068457_2_0_12"/>
<dbReference type="SUPFAM" id="SSF53167">
    <property type="entry name" value="Purine and uridine phosphorylases"/>
    <property type="match status" value="1"/>
</dbReference>
<dbReference type="KEGG" id="tbe:Trebr_1990"/>
<dbReference type="CDD" id="cd09006">
    <property type="entry name" value="PNP_EcPNPI-like"/>
    <property type="match status" value="1"/>
</dbReference>
<evidence type="ECO:0000256" key="3">
    <source>
        <dbReference type="ARBA" id="ARBA00021980"/>
    </source>
</evidence>
<dbReference type="RefSeq" id="WP_013759109.1">
    <property type="nucleotide sequence ID" value="NC_015500.1"/>
</dbReference>
<comment type="catalytic activity">
    <reaction evidence="6">
        <text>uridine + phosphate = alpha-D-ribose 1-phosphate + uracil</text>
        <dbReference type="Rhea" id="RHEA:24388"/>
        <dbReference type="ChEBI" id="CHEBI:16704"/>
        <dbReference type="ChEBI" id="CHEBI:17568"/>
        <dbReference type="ChEBI" id="CHEBI:43474"/>
        <dbReference type="ChEBI" id="CHEBI:57720"/>
        <dbReference type="EC" id="2.4.2.3"/>
    </reaction>
</comment>
<accession>F4LJM6</accession>
<proteinExistence type="inferred from homology"/>
<dbReference type="InterPro" id="IPR000845">
    <property type="entry name" value="Nucleoside_phosphorylase_d"/>
</dbReference>
<dbReference type="PROSITE" id="PS01232">
    <property type="entry name" value="PNP_UDP_1"/>
    <property type="match status" value="1"/>
</dbReference>
<sequence length="240" mass="25728">MATPHNSAEKGQIAATVLLPGDPLRAQYIAEHVFDTAERVTAVRNMLGFTGTWHGNPVTVMGSGMGGPSAGIYSYELFCTYGVQRIIRIGTAGGLQKELQPGDLVLAMTASTDSNFAYQYRLPGTYSPCADFGLLQRAAASARAHNYRFAAGGVFSSDLFSEYNALGAQESWKPWAKMGCLVQDMETYALYCTAAFLGKKALSVLTHTDSCVSGHGLAQEQRLTALEPMFTVALESAFGQ</sequence>
<dbReference type="Pfam" id="PF01048">
    <property type="entry name" value="PNP_UDP_1"/>
    <property type="match status" value="1"/>
</dbReference>
<reference evidence="9" key="1">
    <citation type="submission" date="2011-04" db="EMBL/GenBank/DDBJ databases">
        <title>The complete genome of Treponema brennaborense DSM 12168.</title>
        <authorList>
            <person name="Lucas S."/>
            <person name="Han J."/>
            <person name="Lapidus A."/>
            <person name="Bruce D."/>
            <person name="Goodwin L."/>
            <person name="Pitluck S."/>
            <person name="Peters L."/>
            <person name="Kyrpides N."/>
            <person name="Mavromatis K."/>
            <person name="Ivanova N."/>
            <person name="Mikhailova N."/>
            <person name="Pagani I."/>
            <person name="Teshima H."/>
            <person name="Detter J.C."/>
            <person name="Tapia R."/>
            <person name="Han C."/>
            <person name="Land M."/>
            <person name="Hauser L."/>
            <person name="Markowitz V."/>
            <person name="Cheng J.-F."/>
            <person name="Hugenholtz P."/>
            <person name="Woyke T."/>
            <person name="Wu D."/>
            <person name="Gronow S."/>
            <person name="Wellnitz S."/>
            <person name="Brambilla E."/>
            <person name="Klenk H.-P."/>
            <person name="Eisen J.A."/>
        </authorList>
    </citation>
    <scope>NUCLEOTIDE SEQUENCE [LARGE SCALE GENOMIC DNA]</scope>
    <source>
        <strain evidence="9">DSM 12168 / CIP 105900 / DD5/3</strain>
    </source>
</reference>
<dbReference type="InterPro" id="IPR035994">
    <property type="entry name" value="Nucleoside_phosphorylase_sf"/>
</dbReference>
<feature type="domain" description="Nucleoside phosphorylase" evidence="7">
    <location>
        <begin position="17"/>
        <end position="215"/>
    </location>
</feature>
<dbReference type="OrthoDB" id="9782889at2"/>
<dbReference type="EC" id="2.4.2.3" evidence="2"/>
<dbReference type="InterPro" id="IPR018016">
    <property type="entry name" value="Nucleoside_phosphorylase_CS"/>
</dbReference>
<evidence type="ECO:0000256" key="6">
    <source>
        <dbReference type="ARBA" id="ARBA00048447"/>
    </source>
</evidence>
<dbReference type="EMBL" id="CP002696">
    <property type="protein sequence ID" value="AEE17406.1"/>
    <property type="molecule type" value="Genomic_DNA"/>
</dbReference>
<evidence type="ECO:0000313" key="9">
    <source>
        <dbReference type="Proteomes" id="UP000006546"/>
    </source>
</evidence>
<dbReference type="eggNOG" id="COG0813">
    <property type="taxonomic scope" value="Bacteria"/>
</dbReference>
<evidence type="ECO:0000256" key="5">
    <source>
        <dbReference type="ARBA" id="ARBA00022679"/>
    </source>
</evidence>
<evidence type="ECO:0000256" key="2">
    <source>
        <dbReference type="ARBA" id="ARBA00011888"/>
    </source>
</evidence>
<keyword evidence="5 8" id="KW-0808">Transferase</keyword>
<keyword evidence="4 8" id="KW-0328">Glycosyltransferase</keyword>
<dbReference type="GO" id="GO:0004850">
    <property type="term" value="F:uridine phosphorylase activity"/>
    <property type="evidence" value="ECO:0007669"/>
    <property type="project" value="UniProtKB-EC"/>
</dbReference>